<evidence type="ECO:0000256" key="4">
    <source>
        <dbReference type="ARBA" id="ARBA00022553"/>
    </source>
</evidence>
<dbReference type="InterPro" id="IPR003661">
    <property type="entry name" value="HisK_dim/P_dom"/>
</dbReference>
<dbReference type="GO" id="GO:0030295">
    <property type="term" value="F:protein kinase activator activity"/>
    <property type="evidence" value="ECO:0007669"/>
    <property type="project" value="TreeGrafter"/>
</dbReference>
<feature type="domain" description="Histidine kinase" evidence="13">
    <location>
        <begin position="89"/>
        <end position="304"/>
    </location>
</feature>
<dbReference type="SMART" id="SM00387">
    <property type="entry name" value="HATPase_c"/>
    <property type="match status" value="1"/>
</dbReference>
<comment type="catalytic activity">
    <reaction evidence="1">
        <text>ATP + protein L-histidine = ADP + protein N-phospho-L-histidine.</text>
        <dbReference type="EC" id="2.7.13.3"/>
    </reaction>
</comment>
<protein>
    <recommendedName>
        <fullName evidence="10">Sensor-like histidine kinase SenX3</fullName>
        <ecNumber evidence="3">2.7.13.3</ecNumber>
    </recommendedName>
</protein>
<keyword evidence="9" id="KW-0902">Two-component regulatory system</keyword>
<comment type="caution">
    <text evidence="14">The sequence shown here is derived from an EMBL/GenBank/DDBJ whole genome shotgun (WGS) entry which is preliminary data.</text>
</comment>
<gene>
    <name evidence="14" type="ORF">DWB68_14315</name>
</gene>
<dbReference type="PANTHER" id="PTHR42878">
    <property type="entry name" value="TWO-COMPONENT HISTIDINE KINASE"/>
    <property type="match status" value="1"/>
</dbReference>
<keyword evidence="6" id="KW-0547">Nucleotide-binding</keyword>
<keyword evidence="12" id="KW-0812">Transmembrane</keyword>
<keyword evidence="5" id="KW-0808">Transferase</keyword>
<evidence type="ECO:0000256" key="9">
    <source>
        <dbReference type="ARBA" id="ARBA00023012"/>
    </source>
</evidence>
<evidence type="ECO:0000256" key="11">
    <source>
        <dbReference type="SAM" id="MobiDB-lite"/>
    </source>
</evidence>
<dbReference type="Gene3D" id="3.30.565.10">
    <property type="entry name" value="Histidine kinase-like ATPase, C-terminal domain"/>
    <property type="match status" value="1"/>
</dbReference>
<reference evidence="14 15" key="1">
    <citation type="submission" date="2018-07" db="EMBL/GenBank/DDBJ databases">
        <title>Arthrobacter sp. nov., isolated from raw cow's milk with high bacterial count.</title>
        <authorList>
            <person name="Hahne J."/>
            <person name="Isele D."/>
            <person name="Lipski A."/>
        </authorList>
    </citation>
    <scope>NUCLEOTIDE SEQUENCE [LARGE SCALE GENOMIC DNA]</scope>
    <source>
        <strain evidence="14 15">JZ R-35</strain>
    </source>
</reference>
<dbReference type="Proteomes" id="UP000265419">
    <property type="component" value="Unassembled WGS sequence"/>
</dbReference>
<dbReference type="GO" id="GO:0007234">
    <property type="term" value="P:osmosensory signaling via phosphorelay pathway"/>
    <property type="evidence" value="ECO:0007669"/>
    <property type="project" value="TreeGrafter"/>
</dbReference>
<dbReference type="Gene3D" id="1.10.287.130">
    <property type="match status" value="1"/>
</dbReference>
<comment type="subcellular location">
    <subcellularLocation>
        <location evidence="2">Cell membrane</location>
    </subcellularLocation>
</comment>
<sequence length="319" mass="33794">MAAVLGCAGVAAGVWLWLSRPGAWVGVELATGPAVAGLGVVLVLLATVGRTAILRRRAALARERAAALAAATLAAEEEARAARRRFLRRLDHELKNPVTALKALAAQGAEGLGGYRAWATAGIQAQRMARLVGDLRGLAELEVSQLDLEPVRVDEVVTEALDDLAEAGHEALLPQRDVRVYLPVAPWPLPEVNGDPDLLRLVFHNVIGNALKYTAPGERVEITGVEDAQRVIVEVADTGRGIPEEEAELVFEELARARNVADLPGSGVGLALVKVIVQRHGGEVSLRSREGRGTSVRISLPARGGERAEPAPRTTGDAR</sequence>
<evidence type="ECO:0000256" key="7">
    <source>
        <dbReference type="ARBA" id="ARBA00022777"/>
    </source>
</evidence>
<evidence type="ECO:0000256" key="8">
    <source>
        <dbReference type="ARBA" id="ARBA00022840"/>
    </source>
</evidence>
<evidence type="ECO:0000313" key="14">
    <source>
        <dbReference type="EMBL" id="RII41123.1"/>
    </source>
</evidence>
<dbReference type="CDD" id="cd00082">
    <property type="entry name" value="HisKA"/>
    <property type="match status" value="1"/>
</dbReference>
<dbReference type="InterPro" id="IPR050351">
    <property type="entry name" value="BphY/WalK/GraS-like"/>
</dbReference>
<evidence type="ECO:0000256" key="5">
    <source>
        <dbReference type="ARBA" id="ARBA00022679"/>
    </source>
</evidence>
<evidence type="ECO:0000256" key="3">
    <source>
        <dbReference type="ARBA" id="ARBA00012438"/>
    </source>
</evidence>
<dbReference type="PANTHER" id="PTHR42878:SF7">
    <property type="entry name" value="SENSOR HISTIDINE KINASE GLRK"/>
    <property type="match status" value="1"/>
</dbReference>
<evidence type="ECO:0000256" key="2">
    <source>
        <dbReference type="ARBA" id="ARBA00004236"/>
    </source>
</evidence>
<accession>A0A399J6M1</accession>
<keyword evidence="7 14" id="KW-0418">Kinase</keyword>
<keyword evidence="15" id="KW-1185">Reference proteome</keyword>
<dbReference type="GO" id="GO:0005524">
    <property type="term" value="F:ATP binding"/>
    <property type="evidence" value="ECO:0007669"/>
    <property type="project" value="UniProtKB-KW"/>
</dbReference>
<dbReference type="InterPro" id="IPR004358">
    <property type="entry name" value="Sig_transdc_His_kin-like_C"/>
</dbReference>
<proteinExistence type="predicted"/>
<dbReference type="InterPro" id="IPR005467">
    <property type="entry name" value="His_kinase_dom"/>
</dbReference>
<evidence type="ECO:0000256" key="6">
    <source>
        <dbReference type="ARBA" id="ARBA00022741"/>
    </source>
</evidence>
<dbReference type="AlphaFoldDB" id="A0A399J6M1"/>
<dbReference type="EMBL" id="QQXK01000036">
    <property type="protein sequence ID" value="RII41123.1"/>
    <property type="molecule type" value="Genomic_DNA"/>
</dbReference>
<organism evidence="14 15">
    <name type="scientific">Galactobacter valiniphilus</name>
    <dbReference type="NCBI Taxonomy" id="2676122"/>
    <lineage>
        <taxon>Bacteria</taxon>
        <taxon>Bacillati</taxon>
        <taxon>Actinomycetota</taxon>
        <taxon>Actinomycetes</taxon>
        <taxon>Micrococcales</taxon>
        <taxon>Micrococcaceae</taxon>
        <taxon>Galactobacter</taxon>
    </lineage>
</organism>
<dbReference type="GO" id="GO:0000155">
    <property type="term" value="F:phosphorelay sensor kinase activity"/>
    <property type="evidence" value="ECO:0007669"/>
    <property type="project" value="InterPro"/>
</dbReference>
<dbReference type="InterPro" id="IPR036097">
    <property type="entry name" value="HisK_dim/P_sf"/>
</dbReference>
<dbReference type="GO" id="GO:0000156">
    <property type="term" value="F:phosphorelay response regulator activity"/>
    <property type="evidence" value="ECO:0007669"/>
    <property type="project" value="TreeGrafter"/>
</dbReference>
<feature type="compositionally biased region" description="Basic and acidic residues" evidence="11">
    <location>
        <begin position="304"/>
        <end position="319"/>
    </location>
</feature>
<dbReference type="InterPro" id="IPR003594">
    <property type="entry name" value="HATPase_dom"/>
</dbReference>
<dbReference type="PROSITE" id="PS50109">
    <property type="entry name" value="HIS_KIN"/>
    <property type="match status" value="1"/>
</dbReference>
<keyword evidence="12" id="KW-0472">Membrane</keyword>
<dbReference type="GO" id="GO:0005886">
    <property type="term" value="C:plasma membrane"/>
    <property type="evidence" value="ECO:0007669"/>
    <property type="project" value="UniProtKB-SubCell"/>
</dbReference>
<dbReference type="InterPro" id="IPR036890">
    <property type="entry name" value="HATPase_C_sf"/>
</dbReference>
<feature type="transmembrane region" description="Helical" evidence="12">
    <location>
        <begin position="33"/>
        <end position="54"/>
    </location>
</feature>
<keyword evidence="8" id="KW-0067">ATP-binding</keyword>
<dbReference type="PRINTS" id="PR00344">
    <property type="entry name" value="BCTRLSENSOR"/>
</dbReference>
<name>A0A399J6M1_9MICC</name>
<dbReference type="SUPFAM" id="SSF55874">
    <property type="entry name" value="ATPase domain of HSP90 chaperone/DNA topoisomerase II/histidine kinase"/>
    <property type="match status" value="1"/>
</dbReference>
<evidence type="ECO:0000313" key="15">
    <source>
        <dbReference type="Proteomes" id="UP000265419"/>
    </source>
</evidence>
<dbReference type="SMART" id="SM00388">
    <property type="entry name" value="HisKA"/>
    <property type="match status" value="1"/>
</dbReference>
<feature type="region of interest" description="Disordered" evidence="11">
    <location>
        <begin position="286"/>
        <end position="319"/>
    </location>
</feature>
<keyword evidence="12" id="KW-1133">Transmembrane helix</keyword>
<evidence type="ECO:0000259" key="13">
    <source>
        <dbReference type="PROSITE" id="PS50109"/>
    </source>
</evidence>
<dbReference type="SUPFAM" id="SSF47384">
    <property type="entry name" value="Homodimeric domain of signal transducing histidine kinase"/>
    <property type="match status" value="1"/>
</dbReference>
<evidence type="ECO:0000256" key="12">
    <source>
        <dbReference type="SAM" id="Phobius"/>
    </source>
</evidence>
<evidence type="ECO:0000256" key="1">
    <source>
        <dbReference type="ARBA" id="ARBA00000085"/>
    </source>
</evidence>
<evidence type="ECO:0000256" key="10">
    <source>
        <dbReference type="ARBA" id="ARBA00039401"/>
    </source>
</evidence>
<dbReference type="Pfam" id="PF02518">
    <property type="entry name" value="HATPase_c"/>
    <property type="match status" value="1"/>
</dbReference>
<dbReference type="CDD" id="cd00075">
    <property type="entry name" value="HATPase"/>
    <property type="match status" value="1"/>
</dbReference>
<keyword evidence="4" id="KW-0597">Phosphoprotein</keyword>
<dbReference type="EC" id="2.7.13.3" evidence="3"/>